<accession>A0A5J4VWE1</accession>
<dbReference type="PANTHER" id="PTHR33050:SF7">
    <property type="entry name" value="RIBONUCLEASE H"/>
    <property type="match status" value="1"/>
</dbReference>
<sequence>AILMALRSFQSHLLHLQTTHLLLQTDNTPTEYNLRRWRASTNLIHIVRKIAELLNQIQIHITTLHIPGINNSQADALSRMAWRGDYMVKKQIMQLVFQLLNFFPNLDTFMTRTSRQCRRYFSPLIDRRAEARDAFQPPWTGELMLIHPPIEQIPRAIVIAKRDGVIALFILPDWVLTKYQQMFPIIIAALNLGLVTQVLQEGKKMKQLQLKLPPGDLIAVLINTLEENQFTDTQLDNLNSTNNQMII</sequence>
<dbReference type="Proteomes" id="UP000324800">
    <property type="component" value="Unassembled WGS sequence"/>
</dbReference>
<gene>
    <name evidence="1" type="ORF">EZS28_017525</name>
</gene>
<dbReference type="AlphaFoldDB" id="A0A5J4VWE1"/>
<dbReference type="PANTHER" id="PTHR33050">
    <property type="entry name" value="REVERSE TRANSCRIPTASE DOMAIN-CONTAINING PROTEIN"/>
    <property type="match status" value="1"/>
</dbReference>
<feature type="non-terminal residue" evidence="1">
    <location>
        <position position="1"/>
    </location>
</feature>
<reference evidence="1 2" key="1">
    <citation type="submission" date="2019-03" db="EMBL/GenBank/DDBJ databases">
        <title>Single cell metagenomics reveals metabolic interactions within the superorganism composed of flagellate Streblomastix strix and complex community of Bacteroidetes bacteria on its surface.</title>
        <authorList>
            <person name="Treitli S.C."/>
            <person name="Kolisko M."/>
            <person name="Husnik F."/>
            <person name="Keeling P."/>
            <person name="Hampl V."/>
        </authorList>
    </citation>
    <scope>NUCLEOTIDE SEQUENCE [LARGE SCALE GENOMIC DNA]</scope>
    <source>
        <strain evidence="1">ST1C</strain>
    </source>
</reference>
<proteinExistence type="predicted"/>
<comment type="caution">
    <text evidence="1">The sequence shown here is derived from an EMBL/GenBank/DDBJ whole genome shotgun (WGS) entry which is preliminary data.</text>
</comment>
<evidence type="ECO:0000313" key="2">
    <source>
        <dbReference type="Proteomes" id="UP000324800"/>
    </source>
</evidence>
<dbReference type="InterPro" id="IPR052055">
    <property type="entry name" value="Hepadnavirus_pol/RT"/>
</dbReference>
<name>A0A5J4VWE1_9EUKA</name>
<organism evidence="1 2">
    <name type="scientific">Streblomastix strix</name>
    <dbReference type="NCBI Taxonomy" id="222440"/>
    <lineage>
        <taxon>Eukaryota</taxon>
        <taxon>Metamonada</taxon>
        <taxon>Preaxostyla</taxon>
        <taxon>Oxymonadida</taxon>
        <taxon>Streblomastigidae</taxon>
        <taxon>Streblomastix</taxon>
    </lineage>
</organism>
<dbReference type="EMBL" id="SNRW01004579">
    <property type="protein sequence ID" value="KAA6386941.1"/>
    <property type="molecule type" value="Genomic_DNA"/>
</dbReference>
<evidence type="ECO:0000313" key="1">
    <source>
        <dbReference type="EMBL" id="KAA6386941.1"/>
    </source>
</evidence>
<protein>
    <submittedName>
        <fullName evidence="1">Uncharacterized protein</fullName>
    </submittedName>
</protein>